<comment type="caution">
    <text evidence="1">The sequence shown here is derived from an EMBL/GenBank/DDBJ whole genome shotgun (WGS) entry which is preliminary data.</text>
</comment>
<keyword evidence="2" id="KW-1185">Reference proteome</keyword>
<dbReference type="AlphaFoldDB" id="A0A5C6CGM4"/>
<accession>A0A5C6CGM4</accession>
<evidence type="ECO:0000313" key="1">
    <source>
        <dbReference type="EMBL" id="TWU24053.1"/>
    </source>
</evidence>
<dbReference type="EMBL" id="SJPT01000003">
    <property type="protein sequence ID" value="TWU24053.1"/>
    <property type="molecule type" value="Genomic_DNA"/>
</dbReference>
<dbReference type="Proteomes" id="UP000316304">
    <property type="component" value="Unassembled WGS sequence"/>
</dbReference>
<organism evidence="1 2">
    <name type="scientific">Novipirellula galeiformis</name>
    <dbReference type="NCBI Taxonomy" id="2528004"/>
    <lineage>
        <taxon>Bacteria</taxon>
        <taxon>Pseudomonadati</taxon>
        <taxon>Planctomycetota</taxon>
        <taxon>Planctomycetia</taxon>
        <taxon>Pirellulales</taxon>
        <taxon>Pirellulaceae</taxon>
        <taxon>Novipirellula</taxon>
    </lineage>
</organism>
<name>A0A5C6CGM4_9BACT</name>
<sequence>MIYEPCRMPRAFNVIGGIDFNRLATMVER</sequence>
<protein>
    <submittedName>
        <fullName evidence="1">Uncharacterized protein</fullName>
    </submittedName>
</protein>
<evidence type="ECO:0000313" key="2">
    <source>
        <dbReference type="Proteomes" id="UP000316304"/>
    </source>
</evidence>
<reference evidence="1 2" key="1">
    <citation type="submission" date="2019-02" db="EMBL/GenBank/DDBJ databases">
        <title>Deep-cultivation of Planctomycetes and their phenomic and genomic characterization uncovers novel biology.</title>
        <authorList>
            <person name="Wiegand S."/>
            <person name="Jogler M."/>
            <person name="Boedeker C."/>
            <person name="Pinto D."/>
            <person name="Vollmers J."/>
            <person name="Rivas-Marin E."/>
            <person name="Kohn T."/>
            <person name="Peeters S.H."/>
            <person name="Heuer A."/>
            <person name="Rast P."/>
            <person name="Oberbeckmann S."/>
            <person name="Bunk B."/>
            <person name="Jeske O."/>
            <person name="Meyerdierks A."/>
            <person name="Storesund J.E."/>
            <person name="Kallscheuer N."/>
            <person name="Luecker S."/>
            <person name="Lage O.M."/>
            <person name="Pohl T."/>
            <person name="Merkel B.J."/>
            <person name="Hornburger P."/>
            <person name="Mueller R.-W."/>
            <person name="Bruemmer F."/>
            <person name="Labrenz M."/>
            <person name="Spormann A.M."/>
            <person name="Op Den Camp H."/>
            <person name="Overmann J."/>
            <person name="Amann R."/>
            <person name="Jetten M.S.M."/>
            <person name="Mascher T."/>
            <person name="Medema M.H."/>
            <person name="Devos D.P."/>
            <person name="Kaster A.-K."/>
            <person name="Ovreas L."/>
            <person name="Rohde M."/>
            <person name="Galperin M.Y."/>
            <person name="Jogler C."/>
        </authorList>
    </citation>
    <scope>NUCLEOTIDE SEQUENCE [LARGE SCALE GENOMIC DNA]</scope>
    <source>
        <strain evidence="1 2">Pla52o</strain>
    </source>
</reference>
<gene>
    <name evidence="1" type="ORF">Pla52o_19760</name>
</gene>
<proteinExistence type="predicted"/>